<dbReference type="SUPFAM" id="SSF52172">
    <property type="entry name" value="CheY-like"/>
    <property type="match status" value="1"/>
</dbReference>
<dbReference type="InterPro" id="IPR000014">
    <property type="entry name" value="PAS"/>
</dbReference>
<dbReference type="InterPro" id="IPR029016">
    <property type="entry name" value="GAF-like_dom_sf"/>
</dbReference>
<dbReference type="InterPro" id="IPR013656">
    <property type="entry name" value="PAS_4"/>
</dbReference>
<evidence type="ECO:0000256" key="1">
    <source>
        <dbReference type="ARBA" id="ARBA00000085"/>
    </source>
</evidence>
<dbReference type="GO" id="GO:0000155">
    <property type="term" value="F:phosphorelay sensor kinase activity"/>
    <property type="evidence" value="ECO:0007669"/>
    <property type="project" value="InterPro"/>
</dbReference>
<dbReference type="InterPro" id="IPR005467">
    <property type="entry name" value="His_kinase_dom"/>
</dbReference>
<dbReference type="SMART" id="SM00065">
    <property type="entry name" value="GAF"/>
    <property type="match status" value="1"/>
</dbReference>
<dbReference type="SUPFAM" id="SSF55785">
    <property type="entry name" value="PYP-like sensor domain (PAS domain)"/>
    <property type="match status" value="4"/>
</dbReference>
<dbReference type="SMART" id="SM00086">
    <property type="entry name" value="PAC"/>
    <property type="match status" value="2"/>
</dbReference>
<dbReference type="RefSeq" id="WP_235903929.1">
    <property type="nucleotide sequence ID" value="NZ_FNBI01000002.1"/>
</dbReference>
<evidence type="ECO:0000256" key="4">
    <source>
        <dbReference type="ARBA" id="ARBA00022679"/>
    </source>
</evidence>
<dbReference type="Pfam" id="PF00989">
    <property type="entry name" value="PAS"/>
    <property type="match status" value="1"/>
</dbReference>
<dbReference type="InterPro" id="IPR011006">
    <property type="entry name" value="CheY-like_superfamily"/>
</dbReference>
<dbReference type="PROSITE" id="PS50110">
    <property type="entry name" value="RESPONSE_REGULATORY"/>
    <property type="match status" value="1"/>
</dbReference>
<dbReference type="Pfam" id="PF08447">
    <property type="entry name" value="PAS_3"/>
    <property type="match status" value="1"/>
</dbReference>
<dbReference type="PROSITE" id="PS50113">
    <property type="entry name" value="PAC"/>
    <property type="match status" value="2"/>
</dbReference>
<dbReference type="EMBL" id="FNBI01000002">
    <property type="protein sequence ID" value="SDF19083.1"/>
    <property type="molecule type" value="Genomic_DNA"/>
</dbReference>
<dbReference type="Pfam" id="PF00512">
    <property type="entry name" value="HisKA"/>
    <property type="match status" value="1"/>
</dbReference>
<keyword evidence="4" id="KW-0808">Transferase</keyword>
<dbReference type="InterPro" id="IPR003661">
    <property type="entry name" value="HisK_dim/P_dom"/>
</dbReference>
<dbReference type="SMART" id="SM00448">
    <property type="entry name" value="REC"/>
    <property type="match status" value="1"/>
</dbReference>
<protein>
    <recommendedName>
        <fullName evidence="2">histidine kinase</fullName>
        <ecNumber evidence="2">2.7.13.3</ecNumber>
    </recommendedName>
</protein>
<dbReference type="InterPro" id="IPR001610">
    <property type="entry name" value="PAC"/>
</dbReference>
<dbReference type="SUPFAM" id="SSF55781">
    <property type="entry name" value="GAF domain-like"/>
    <property type="match status" value="1"/>
</dbReference>
<dbReference type="InterPro" id="IPR001789">
    <property type="entry name" value="Sig_transdc_resp-reg_receiver"/>
</dbReference>
<dbReference type="SMART" id="SM00388">
    <property type="entry name" value="HisKA"/>
    <property type="match status" value="1"/>
</dbReference>
<evidence type="ECO:0000313" key="7">
    <source>
        <dbReference type="Proteomes" id="UP000323502"/>
    </source>
</evidence>
<dbReference type="SUPFAM" id="SSF55874">
    <property type="entry name" value="ATPase domain of HSP90 chaperone/DNA topoisomerase II/histidine kinase"/>
    <property type="match status" value="1"/>
</dbReference>
<dbReference type="PANTHER" id="PTHR43304:SF1">
    <property type="entry name" value="PAC DOMAIN-CONTAINING PROTEIN"/>
    <property type="match status" value="1"/>
</dbReference>
<comment type="catalytic activity">
    <reaction evidence="1">
        <text>ATP + protein L-histidine = ADP + protein N-phospho-L-histidine.</text>
        <dbReference type="EC" id="2.7.13.3"/>
    </reaction>
</comment>
<dbReference type="SMART" id="SM00091">
    <property type="entry name" value="PAS"/>
    <property type="match status" value="4"/>
</dbReference>
<dbReference type="PROSITE" id="PS50109">
    <property type="entry name" value="HIS_KIN"/>
    <property type="match status" value="1"/>
</dbReference>
<dbReference type="EC" id="2.7.13.3" evidence="2"/>
<dbReference type="Pfam" id="PF00072">
    <property type="entry name" value="Response_reg"/>
    <property type="match status" value="1"/>
</dbReference>
<dbReference type="PRINTS" id="PR00344">
    <property type="entry name" value="BCTRLSENSOR"/>
</dbReference>
<dbReference type="SUPFAM" id="SSF47384">
    <property type="entry name" value="Homodimeric domain of signal transducing histidine kinase"/>
    <property type="match status" value="1"/>
</dbReference>
<dbReference type="InterPro" id="IPR000700">
    <property type="entry name" value="PAS-assoc_C"/>
</dbReference>
<name>A0A1G7J2I3_9SPHN</name>
<dbReference type="InterPro" id="IPR036097">
    <property type="entry name" value="HisK_dim/P_sf"/>
</dbReference>
<accession>A0A1G7J2I3</accession>
<dbReference type="CDD" id="cd00130">
    <property type="entry name" value="PAS"/>
    <property type="match status" value="2"/>
</dbReference>
<dbReference type="PROSITE" id="PS50112">
    <property type="entry name" value="PAS"/>
    <property type="match status" value="2"/>
</dbReference>
<dbReference type="FunFam" id="3.30.450.20:FF:000099">
    <property type="entry name" value="Sensory box sensor histidine kinase"/>
    <property type="match status" value="1"/>
</dbReference>
<dbReference type="PANTHER" id="PTHR43304">
    <property type="entry name" value="PHYTOCHROME-LIKE PROTEIN CPH1"/>
    <property type="match status" value="1"/>
</dbReference>
<dbReference type="AlphaFoldDB" id="A0A1G7J2I3"/>
<proteinExistence type="predicted"/>
<reference evidence="6 7" key="1">
    <citation type="submission" date="2016-10" db="EMBL/GenBank/DDBJ databases">
        <authorList>
            <person name="Varghese N."/>
            <person name="Submissions S."/>
        </authorList>
    </citation>
    <scope>NUCLEOTIDE SEQUENCE [LARGE SCALE GENOMIC DNA]</scope>
    <source>
        <strain evidence="6 7">S7-754</strain>
    </source>
</reference>
<dbReference type="Gene3D" id="3.30.565.10">
    <property type="entry name" value="Histidine kinase-like ATPase, C-terminal domain"/>
    <property type="match status" value="1"/>
</dbReference>
<dbReference type="Gene3D" id="3.40.50.2300">
    <property type="match status" value="1"/>
</dbReference>
<evidence type="ECO:0000256" key="5">
    <source>
        <dbReference type="ARBA" id="ARBA00022777"/>
    </source>
</evidence>
<keyword evidence="7" id="KW-1185">Reference proteome</keyword>
<keyword evidence="5" id="KW-0418">Kinase</keyword>
<dbReference type="Pfam" id="PF08448">
    <property type="entry name" value="PAS_4"/>
    <property type="match status" value="1"/>
</dbReference>
<keyword evidence="3" id="KW-0597">Phosphoprotein</keyword>
<dbReference type="GO" id="GO:0006355">
    <property type="term" value="P:regulation of DNA-templated transcription"/>
    <property type="evidence" value="ECO:0007669"/>
    <property type="project" value="InterPro"/>
</dbReference>
<dbReference type="Gene3D" id="3.30.450.20">
    <property type="entry name" value="PAS domain"/>
    <property type="match status" value="4"/>
</dbReference>
<evidence type="ECO:0000313" key="6">
    <source>
        <dbReference type="EMBL" id="SDF19083.1"/>
    </source>
</evidence>
<dbReference type="InterPro" id="IPR004358">
    <property type="entry name" value="Sig_transdc_His_kin-like_C"/>
</dbReference>
<organism evidence="6 7">
    <name type="scientific">Sphingomonas carotinifaciens</name>
    <dbReference type="NCBI Taxonomy" id="1166323"/>
    <lineage>
        <taxon>Bacteria</taxon>
        <taxon>Pseudomonadati</taxon>
        <taxon>Pseudomonadota</taxon>
        <taxon>Alphaproteobacteria</taxon>
        <taxon>Sphingomonadales</taxon>
        <taxon>Sphingomonadaceae</taxon>
        <taxon>Sphingomonas</taxon>
    </lineage>
</organism>
<dbReference type="NCBIfam" id="TIGR00229">
    <property type="entry name" value="sensory_box"/>
    <property type="match status" value="3"/>
</dbReference>
<dbReference type="InterPro" id="IPR013767">
    <property type="entry name" value="PAS_fold"/>
</dbReference>
<dbReference type="Pfam" id="PF02518">
    <property type="entry name" value="HATPase_c"/>
    <property type="match status" value="1"/>
</dbReference>
<evidence type="ECO:0000256" key="2">
    <source>
        <dbReference type="ARBA" id="ARBA00012438"/>
    </source>
</evidence>
<dbReference type="Gene3D" id="3.30.450.40">
    <property type="match status" value="1"/>
</dbReference>
<gene>
    <name evidence="6" type="ORF">SAMN05216557_102472</name>
</gene>
<dbReference type="CDD" id="cd16919">
    <property type="entry name" value="HATPase_CckA-like"/>
    <property type="match status" value="1"/>
</dbReference>
<dbReference type="InterPro" id="IPR013655">
    <property type="entry name" value="PAS_fold_3"/>
</dbReference>
<dbReference type="Proteomes" id="UP000323502">
    <property type="component" value="Unassembled WGS sequence"/>
</dbReference>
<evidence type="ECO:0000256" key="3">
    <source>
        <dbReference type="ARBA" id="ARBA00022553"/>
    </source>
</evidence>
<dbReference type="Pfam" id="PF13188">
    <property type="entry name" value="PAS_8"/>
    <property type="match status" value="1"/>
</dbReference>
<sequence length="1107" mass="122284">MTAASNPAWTEADRLAELESYAILDTSREAEFDDIARLAADVFEAPMAVVNLVAGDRQWFKAEVGIGACELPLDASICAHAIRHPGLFIVPDLAQDPRFAQNPLVTSSPNLRFYAATPLTTPTGLPLGTVCVLDTKARPEGITERQQLTLQLLARQVMTQLDLRRAIALRDRRTAQLEAEIAGRRGVDRALAETDRRLNAVLDNTRMAVFLMDERQHCVYVNAAAEALTGYRLGEMAGRPLHDVVHHTYPDGRHYPLEECPIDRAFPERAQMDGEELFVAPDGSFYPVAFTASPVLDDHGSPVGTVIEVRDVSEQKAREQALVESEARFRNMADHAPVMMWVTDPDGRCTYLNKAWYEFTGQTAETAEGLGWLNAVHPEDSGWSGEVFLDANARQAPFRLEYRLRRHDGTYRWAIDAASPRFGTDGAFLGYIGSVIDIDERRETENALRASEQRYRTLFEAIEAGFCIIDMVFDDEGHPVDYRFVEANPAFERQTGLKDVEGRSARELVPGLEAHWFESYGRVALSGEPVRFENGSEAMGRWFEVHALRLGPAEARRVAILFNDITERRRTDVALRALNETLEHRVEDALAERKLWADVIENANAMIAVVSPDYRFLALNAAYAAEFARIYGIHPKVGDSLGELMAPVAAHRDEALAIWRRALSGEAFTVTEPFGESDLDRPYYELRFNALHDREGHFVGAFQYAVDVTDRLRDQARLAAAEEQLRQAQKMEAVGQLTGGIAHDFNNMLAVTIGSLDLLNRRIGASDARAKRYIDAATDGARRAATLTQRLLAFSRQQPLRPEAVDPNRLVSGMSDLLRHSLGGDVRLETVLAGGIWPTHVDPNQLENVILNLAINARDAMPEGGRVTIETQNAHLDSRYVASQMGVAAGHYVLIAVSDTGTGMPPEVIAKAFDPFFTTKGVGKGTGLGLSQVYGFVKQSGGHVKIYSEPGEGTTVKVYLPRLIGAEAEPASLADDRDLPLGEQEEVILVVEDEPSVRQFSVEALTELGYRVIEADSAAAALRLLDANPDIALLFTDVVMPEVNGARLAEEVRRRRPDLRVLFTTGYTRNAVVHNGVLDPGVELIGKPFTIEELAAKVREVLETPLG</sequence>
<dbReference type="InterPro" id="IPR003018">
    <property type="entry name" value="GAF"/>
</dbReference>
<dbReference type="Gene3D" id="1.10.287.130">
    <property type="match status" value="1"/>
</dbReference>
<dbReference type="SMART" id="SM00387">
    <property type="entry name" value="HATPase_c"/>
    <property type="match status" value="1"/>
</dbReference>
<dbReference type="InterPro" id="IPR052162">
    <property type="entry name" value="Sensor_kinase/Photoreceptor"/>
</dbReference>
<dbReference type="InterPro" id="IPR003594">
    <property type="entry name" value="HATPase_dom"/>
</dbReference>
<dbReference type="InterPro" id="IPR035965">
    <property type="entry name" value="PAS-like_dom_sf"/>
</dbReference>
<dbReference type="InterPro" id="IPR036890">
    <property type="entry name" value="HATPase_C_sf"/>
</dbReference>